<evidence type="ECO:0000313" key="4">
    <source>
        <dbReference type="Proteomes" id="UP000604825"/>
    </source>
</evidence>
<name>A0A811MSH2_9POAL</name>
<dbReference type="InterPro" id="IPR001278">
    <property type="entry name" value="Arg-tRNA-ligase"/>
</dbReference>
<keyword evidence="1" id="KW-0030">Aminoacyl-tRNA synthetase</keyword>
<dbReference type="OrthoDB" id="68056at2759"/>
<evidence type="ECO:0000256" key="1">
    <source>
        <dbReference type="RuleBase" id="RU363038"/>
    </source>
</evidence>
<dbReference type="GO" id="GO:0005524">
    <property type="term" value="F:ATP binding"/>
    <property type="evidence" value="ECO:0007669"/>
    <property type="project" value="UniProtKB-KW"/>
</dbReference>
<dbReference type="GO" id="GO:0006420">
    <property type="term" value="P:arginyl-tRNA aminoacylation"/>
    <property type="evidence" value="ECO:0007669"/>
    <property type="project" value="InterPro"/>
</dbReference>
<proteinExistence type="inferred from homology"/>
<dbReference type="GO" id="GO:0004814">
    <property type="term" value="F:arginine-tRNA ligase activity"/>
    <property type="evidence" value="ECO:0007669"/>
    <property type="project" value="InterPro"/>
</dbReference>
<dbReference type="AlphaFoldDB" id="A0A811MSH2"/>
<gene>
    <name evidence="3" type="ORF">NCGR_LOCUS9751</name>
</gene>
<dbReference type="PANTHER" id="PTHR11956">
    <property type="entry name" value="ARGINYL-TRNA SYNTHETASE"/>
    <property type="match status" value="1"/>
</dbReference>
<dbReference type="Pfam" id="PF00750">
    <property type="entry name" value="tRNA-synt_1d"/>
    <property type="match status" value="1"/>
</dbReference>
<keyword evidence="1" id="KW-0648">Protein biosynthesis</keyword>
<dbReference type="Proteomes" id="UP000604825">
    <property type="component" value="Unassembled WGS sequence"/>
</dbReference>
<keyword evidence="1" id="KW-0547">Nucleotide-binding</keyword>
<evidence type="ECO:0000259" key="2">
    <source>
        <dbReference type="Pfam" id="PF00750"/>
    </source>
</evidence>
<feature type="domain" description="Arginyl-tRNA synthetase catalytic core" evidence="2">
    <location>
        <begin position="88"/>
        <end position="148"/>
    </location>
</feature>
<keyword evidence="4" id="KW-1185">Reference proteome</keyword>
<dbReference type="EMBL" id="CAJGYO010000002">
    <property type="protein sequence ID" value="CAD6214325.1"/>
    <property type="molecule type" value="Genomic_DNA"/>
</dbReference>
<accession>A0A811MSH2</accession>
<dbReference type="InterPro" id="IPR035684">
    <property type="entry name" value="ArgRS_core"/>
</dbReference>
<protein>
    <recommendedName>
        <fullName evidence="2">Arginyl-tRNA synthetase catalytic core domain-containing protein</fullName>
    </recommendedName>
</protein>
<organism evidence="3 4">
    <name type="scientific">Miscanthus lutarioriparius</name>
    <dbReference type="NCBI Taxonomy" id="422564"/>
    <lineage>
        <taxon>Eukaryota</taxon>
        <taxon>Viridiplantae</taxon>
        <taxon>Streptophyta</taxon>
        <taxon>Embryophyta</taxon>
        <taxon>Tracheophyta</taxon>
        <taxon>Spermatophyta</taxon>
        <taxon>Magnoliopsida</taxon>
        <taxon>Liliopsida</taxon>
        <taxon>Poales</taxon>
        <taxon>Poaceae</taxon>
        <taxon>PACMAD clade</taxon>
        <taxon>Panicoideae</taxon>
        <taxon>Andropogonodae</taxon>
        <taxon>Andropogoneae</taxon>
        <taxon>Saccharinae</taxon>
        <taxon>Miscanthus</taxon>
    </lineage>
</organism>
<keyword evidence="1" id="KW-0067">ATP-binding</keyword>
<reference evidence="3" key="1">
    <citation type="submission" date="2020-10" db="EMBL/GenBank/DDBJ databases">
        <authorList>
            <person name="Han B."/>
            <person name="Lu T."/>
            <person name="Zhao Q."/>
            <person name="Huang X."/>
            <person name="Zhao Y."/>
        </authorList>
    </citation>
    <scope>NUCLEOTIDE SEQUENCE</scope>
</reference>
<evidence type="ECO:0000313" key="3">
    <source>
        <dbReference type="EMBL" id="CAD6214325.1"/>
    </source>
</evidence>
<dbReference type="PANTHER" id="PTHR11956:SF5">
    <property type="entry name" value="ARGININE--TRNA LIGASE, CYTOPLASMIC"/>
    <property type="match status" value="1"/>
</dbReference>
<keyword evidence="1" id="KW-0436">Ligase</keyword>
<sequence length="304" mass="33720">MPVRLHVWMPHSPGLAYQATDRADRNPMPGDTAWRRSWLGGSIQTGALGVAPPGWPDSIATPEKQEVNNEKNRRLIETPNLLLYIENMAVRMAGWLPDPSEERFPKTCQVGFGLVLGSDGKQFRTCSTKVVLLVDLFDEAKSRSKSELLQSLTENEKWEFSGLGFLKMSKKMPLLPLDVTQVLSKWELYHTSSMKAYSMKQARQSAVVRSFEKYGDSKGIAASLFWDAHCSIKGDAVAGLGRDGAAAGDPRPSRETRLLPSPFAAAARRALSRSPRHFLPASARRRYPVLALDLPSASADLRWV</sequence>
<comment type="caution">
    <text evidence="3">The sequence shown here is derived from an EMBL/GenBank/DDBJ whole genome shotgun (WGS) entry which is preliminary data.</text>
</comment>
<comment type="similarity">
    <text evidence="1">Belongs to the class-I aminoacyl-tRNA synthetase family.</text>
</comment>